<organism evidence="3 4">
    <name type="scientific">Amaricoccus macauensis</name>
    <dbReference type="NCBI Taxonomy" id="57001"/>
    <lineage>
        <taxon>Bacteria</taxon>
        <taxon>Pseudomonadati</taxon>
        <taxon>Pseudomonadota</taxon>
        <taxon>Alphaproteobacteria</taxon>
        <taxon>Rhodobacterales</taxon>
        <taxon>Paracoccaceae</taxon>
        <taxon>Amaricoccus</taxon>
    </lineage>
</organism>
<feature type="domain" description="CheW-like" evidence="2">
    <location>
        <begin position="20"/>
        <end position="160"/>
    </location>
</feature>
<accession>A0A840SBT3</accession>
<comment type="caution">
    <text evidence="3">The sequence shown here is derived from an EMBL/GenBank/DDBJ whole genome shotgun (WGS) entry which is preliminary data.</text>
</comment>
<dbReference type="Gene3D" id="2.40.50.180">
    <property type="entry name" value="CheA-289, Domain 4"/>
    <property type="match status" value="1"/>
</dbReference>
<dbReference type="Proteomes" id="UP000549457">
    <property type="component" value="Unassembled WGS sequence"/>
</dbReference>
<dbReference type="GO" id="GO:0005829">
    <property type="term" value="C:cytosol"/>
    <property type="evidence" value="ECO:0007669"/>
    <property type="project" value="TreeGrafter"/>
</dbReference>
<evidence type="ECO:0000256" key="1">
    <source>
        <dbReference type="SAM" id="MobiDB-lite"/>
    </source>
</evidence>
<dbReference type="SMART" id="SM00260">
    <property type="entry name" value="CheW"/>
    <property type="match status" value="1"/>
</dbReference>
<dbReference type="GO" id="GO:0006935">
    <property type="term" value="P:chemotaxis"/>
    <property type="evidence" value="ECO:0007669"/>
    <property type="project" value="InterPro"/>
</dbReference>
<dbReference type="Gene3D" id="2.30.30.40">
    <property type="entry name" value="SH3 Domains"/>
    <property type="match status" value="1"/>
</dbReference>
<evidence type="ECO:0000313" key="4">
    <source>
        <dbReference type="Proteomes" id="UP000549457"/>
    </source>
</evidence>
<protein>
    <submittedName>
        <fullName evidence="3">Purine-binding chemotaxis protein CheW</fullName>
    </submittedName>
</protein>
<dbReference type="AlphaFoldDB" id="A0A840SBT3"/>
<dbReference type="Pfam" id="PF01584">
    <property type="entry name" value="CheW"/>
    <property type="match status" value="1"/>
</dbReference>
<evidence type="ECO:0000313" key="3">
    <source>
        <dbReference type="EMBL" id="MBB5220229.1"/>
    </source>
</evidence>
<keyword evidence="4" id="KW-1185">Reference proteome</keyword>
<dbReference type="PANTHER" id="PTHR22617:SF23">
    <property type="entry name" value="CHEMOTAXIS PROTEIN CHEW"/>
    <property type="match status" value="1"/>
</dbReference>
<dbReference type="SUPFAM" id="SSF50341">
    <property type="entry name" value="CheW-like"/>
    <property type="match status" value="1"/>
</dbReference>
<dbReference type="InterPro" id="IPR036061">
    <property type="entry name" value="CheW-like_dom_sf"/>
</dbReference>
<reference evidence="3 4" key="1">
    <citation type="submission" date="2020-08" db="EMBL/GenBank/DDBJ databases">
        <title>Genomic Encyclopedia of Type Strains, Phase IV (KMG-IV): sequencing the most valuable type-strain genomes for metagenomic binning, comparative biology and taxonomic classification.</title>
        <authorList>
            <person name="Goeker M."/>
        </authorList>
    </citation>
    <scope>NUCLEOTIDE SEQUENCE [LARGE SCALE GENOMIC DNA]</scope>
    <source>
        <strain evidence="3 4">DSM 101730</strain>
    </source>
</reference>
<dbReference type="PANTHER" id="PTHR22617">
    <property type="entry name" value="CHEMOTAXIS SENSOR HISTIDINE KINASE-RELATED"/>
    <property type="match status" value="1"/>
</dbReference>
<dbReference type="InterPro" id="IPR002545">
    <property type="entry name" value="CheW-lke_dom"/>
</dbReference>
<feature type="region of interest" description="Disordered" evidence="1">
    <location>
        <begin position="1"/>
        <end position="21"/>
    </location>
</feature>
<dbReference type="GO" id="GO:0007165">
    <property type="term" value="P:signal transduction"/>
    <property type="evidence" value="ECO:0007669"/>
    <property type="project" value="InterPro"/>
</dbReference>
<name>A0A840SBT3_9RHOB</name>
<feature type="compositionally biased region" description="Basic and acidic residues" evidence="1">
    <location>
        <begin position="7"/>
        <end position="16"/>
    </location>
</feature>
<evidence type="ECO:0000259" key="2">
    <source>
        <dbReference type="PROSITE" id="PS50851"/>
    </source>
</evidence>
<proteinExistence type="predicted"/>
<dbReference type="RefSeq" id="WP_343063168.1">
    <property type="nucleotide sequence ID" value="NZ_JACHFM010000001.1"/>
</dbReference>
<sequence>MEATGQSDRRGSRRASDLPPSEMVSFRLGEQDFCVDIMNVREIRRWTPPTALPHTPEHVLGLINLRGAVLPVVDLARRLGIVAAEPPGRNVVIVAMLGDRVFGLVVDAVSDILTVPNRAMRPVPAVAHAGDAGLIRGIATVGERMIRILNLGAVLPPEQGERA</sequence>
<gene>
    <name evidence="3" type="ORF">HNP73_000150</name>
</gene>
<dbReference type="InterPro" id="IPR039315">
    <property type="entry name" value="CheW"/>
</dbReference>
<dbReference type="EMBL" id="JACHFM010000001">
    <property type="protein sequence ID" value="MBB5220229.1"/>
    <property type="molecule type" value="Genomic_DNA"/>
</dbReference>
<dbReference type="PROSITE" id="PS50851">
    <property type="entry name" value="CHEW"/>
    <property type="match status" value="1"/>
</dbReference>
<dbReference type="CDD" id="cd00732">
    <property type="entry name" value="CheW"/>
    <property type="match status" value="1"/>
</dbReference>